<evidence type="ECO:0000313" key="2">
    <source>
        <dbReference type="Proteomes" id="UP001482620"/>
    </source>
</evidence>
<dbReference type="Proteomes" id="UP001482620">
    <property type="component" value="Unassembled WGS sequence"/>
</dbReference>
<dbReference type="EMBL" id="JAHRIQ010058381">
    <property type="protein sequence ID" value="MEQ2239702.1"/>
    <property type="molecule type" value="Genomic_DNA"/>
</dbReference>
<organism evidence="1 2">
    <name type="scientific">Ilyodon furcidens</name>
    <name type="common">goldbreast splitfin</name>
    <dbReference type="NCBI Taxonomy" id="33524"/>
    <lineage>
        <taxon>Eukaryota</taxon>
        <taxon>Metazoa</taxon>
        <taxon>Chordata</taxon>
        <taxon>Craniata</taxon>
        <taxon>Vertebrata</taxon>
        <taxon>Euteleostomi</taxon>
        <taxon>Actinopterygii</taxon>
        <taxon>Neopterygii</taxon>
        <taxon>Teleostei</taxon>
        <taxon>Neoteleostei</taxon>
        <taxon>Acanthomorphata</taxon>
        <taxon>Ovalentaria</taxon>
        <taxon>Atherinomorphae</taxon>
        <taxon>Cyprinodontiformes</taxon>
        <taxon>Goodeidae</taxon>
        <taxon>Ilyodon</taxon>
    </lineage>
</organism>
<protein>
    <submittedName>
        <fullName evidence="1">Uncharacterized protein</fullName>
    </submittedName>
</protein>
<evidence type="ECO:0000313" key="1">
    <source>
        <dbReference type="EMBL" id="MEQ2239702.1"/>
    </source>
</evidence>
<proteinExistence type="predicted"/>
<gene>
    <name evidence="1" type="ORF">ILYODFUR_007150</name>
</gene>
<accession>A0ABV0U3C8</accession>
<name>A0ABV0U3C8_9TELE</name>
<sequence length="140" mass="15856">MNNQIRLVLNEMRNAVAELNEIPIAAHVSDYSSDKDASPVNNTNNNVMNQNLHGDFLNLLEQALEDLNRPFPPVRVFKTFVLFITHVCSKCFLPPHAIDKEIREKGELCFYQQHLGTGTESSLLSLCLKRDTPACLLNYV</sequence>
<reference evidence="1 2" key="1">
    <citation type="submission" date="2021-06" db="EMBL/GenBank/DDBJ databases">
        <authorList>
            <person name="Palmer J.M."/>
        </authorList>
    </citation>
    <scope>NUCLEOTIDE SEQUENCE [LARGE SCALE GENOMIC DNA]</scope>
    <source>
        <strain evidence="2">if_2019</strain>
        <tissue evidence="1">Muscle</tissue>
    </source>
</reference>
<comment type="caution">
    <text evidence="1">The sequence shown here is derived from an EMBL/GenBank/DDBJ whole genome shotgun (WGS) entry which is preliminary data.</text>
</comment>
<keyword evidence="2" id="KW-1185">Reference proteome</keyword>